<keyword evidence="2" id="KW-1185">Reference proteome</keyword>
<organism evidence="1 2">
    <name type="scientific">Alkalimonas collagenimarina</name>
    <dbReference type="NCBI Taxonomy" id="400390"/>
    <lineage>
        <taxon>Bacteria</taxon>
        <taxon>Pseudomonadati</taxon>
        <taxon>Pseudomonadota</taxon>
        <taxon>Gammaproteobacteria</taxon>
        <taxon>Alkalimonas</taxon>
    </lineage>
</organism>
<name>A0ABT9H370_9GAMM</name>
<protein>
    <submittedName>
        <fullName evidence="1">Uncharacterized protein</fullName>
    </submittedName>
</protein>
<proteinExistence type="predicted"/>
<sequence length="142" mass="16397">MLENIKLAGKKISSFVFNESDESKSLKSLKGDGFVIVELSAPSLSMLHRNIFEVEYTLSVHGYLNNDGSDTLEECTDKTELFSFDIIFSLAYHLKGDLDDFTQLSKDNSWMFEKDAHFFMSDYINKFLMDTTFRHIRIPLQT</sequence>
<dbReference type="Proteomes" id="UP001231616">
    <property type="component" value="Unassembled WGS sequence"/>
</dbReference>
<accession>A0ABT9H370</accession>
<evidence type="ECO:0000313" key="1">
    <source>
        <dbReference type="EMBL" id="MDP4537746.1"/>
    </source>
</evidence>
<reference evidence="1 2" key="1">
    <citation type="submission" date="2023-08" db="EMBL/GenBank/DDBJ databases">
        <authorList>
            <person name="Joshi A."/>
            <person name="Thite S."/>
        </authorList>
    </citation>
    <scope>NUCLEOTIDE SEQUENCE [LARGE SCALE GENOMIC DNA]</scope>
    <source>
        <strain evidence="1 2">AC40</strain>
    </source>
</reference>
<gene>
    <name evidence="1" type="ORF">Q3O60_16305</name>
</gene>
<dbReference type="EMBL" id="JAUZVZ010000031">
    <property type="protein sequence ID" value="MDP4537746.1"/>
    <property type="molecule type" value="Genomic_DNA"/>
</dbReference>
<evidence type="ECO:0000313" key="2">
    <source>
        <dbReference type="Proteomes" id="UP001231616"/>
    </source>
</evidence>
<dbReference type="RefSeq" id="WP_305894995.1">
    <property type="nucleotide sequence ID" value="NZ_JAUZVZ010000031.1"/>
</dbReference>
<comment type="caution">
    <text evidence="1">The sequence shown here is derived from an EMBL/GenBank/DDBJ whole genome shotgun (WGS) entry which is preliminary data.</text>
</comment>